<reference evidence="1 2" key="1">
    <citation type="submission" date="2019-03" db="EMBL/GenBank/DDBJ databases">
        <title>First draft genome of Liparis tanakae, snailfish: a comprehensive survey of snailfish specific genes.</title>
        <authorList>
            <person name="Kim W."/>
            <person name="Song I."/>
            <person name="Jeong J.-H."/>
            <person name="Kim D."/>
            <person name="Kim S."/>
            <person name="Ryu S."/>
            <person name="Song J.Y."/>
            <person name="Lee S.K."/>
        </authorList>
    </citation>
    <scope>NUCLEOTIDE SEQUENCE [LARGE SCALE GENOMIC DNA]</scope>
    <source>
        <tissue evidence="1">Muscle</tissue>
    </source>
</reference>
<dbReference type="EMBL" id="SRLO01000975">
    <property type="protein sequence ID" value="TNN43332.1"/>
    <property type="molecule type" value="Genomic_DNA"/>
</dbReference>
<accession>A0A4Z2FSG2</accession>
<comment type="caution">
    <text evidence="1">The sequence shown here is derived from an EMBL/GenBank/DDBJ whole genome shotgun (WGS) entry which is preliminary data.</text>
</comment>
<proteinExistence type="predicted"/>
<name>A0A4Z2FSG2_9TELE</name>
<keyword evidence="2" id="KW-1185">Reference proteome</keyword>
<dbReference type="AlphaFoldDB" id="A0A4Z2FSG2"/>
<gene>
    <name evidence="1" type="ORF">EYF80_046488</name>
</gene>
<organism evidence="1 2">
    <name type="scientific">Liparis tanakae</name>
    <name type="common">Tanaka's snailfish</name>
    <dbReference type="NCBI Taxonomy" id="230148"/>
    <lineage>
        <taxon>Eukaryota</taxon>
        <taxon>Metazoa</taxon>
        <taxon>Chordata</taxon>
        <taxon>Craniata</taxon>
        <taxon>Vertebrata</taxon>
        <taxon>Euteleostomi</taxon>
        <taxon>Actinopterygii</taxon>
        <taxon>Neopterygii</taxon>
        <taxon>Teleostei</taxon>
        <taxon>Neoteleostei</taxon>
        <taxon>Acanthomorphata</taxon>
        <taxon>Eupercaria</taxon>
        <taxon>Perciformes</taxon>
        <taxon>Cottioidei</taxon>
        <taxon>Cottales</taxon>
        <taxon>Liparidae</taxon>
        <taxon>Liparis</taxon>
    </lineage>
</organism>
<evidence type="ECO:0000313" key="2">
    <source>
        <dbReference type="Proteomes" id="UP000314294"/>
    </source>
</evidence>
<evidence type="ECO:0000313" key="1">
    <source>
        <dbReference type="EMBL" id="TNN43332.1"/>
    </source>
</evidence>
<sequence>MGPHFSATQAMPYASDALPLPFVPRLSSHAPSLHLRVLSLQKLREQTGAPRTAVPEANR</sequence>
<protein>
    <submittedName>
        <fullName evidence="1">Uncharacterized protein</fullName>
    </submittedName>
</protein>
<dbReference type="Proteomes" id="UP000314294">
    <property type="component" value="Unassembled WGS sequence"/>
</dbReference>